<dbReference type="RefSeq" id="WP_012185400.1">
    <property type="nucleotide sequence ID" value="NC_009954.1"/>
</dbReference>
<dbReference type="PANTHER" id="PTHR42796:SF4">
    <property type="entry name" value="FUMARYLACETOACETATE HYDROLASE DOMAIN-CONTAINING PROTEIN 2A"/>
    <property type="match status" value="1"/>
</dbReference>
<dbReference type="GO" id="GO:0046872">
    <property type="term" value="F:metal ion binding"/>
    <property type="evidence" value="ECO:0007669"/>
    <property type="project" value="UniProtKB-KW"/>
</dbReference>
<name>A8MB90_CALMQ</name>
<dbReference type="Pfam" id="PF01557">
    <property type="entry name" value="FAA_hydrolase"/>
    <property type="match status" value="1"/>
</dbReference>
<evidence type="ECO:0000313" key="4">
    <source>
        <dbReference type="EMBL" id="ABW01180.1"/>
    </source>
</evidence>
<evidence type="ECO:0000313" key="5">
    <source>
        <dbReference type="Proteomes" id="UP000001137"/>
    </source>
</evidence>
<proteinExistence type="inferred from homology"/>
<dbReference type="EMBL" id="CP000852">
    <property type="protein sequence ID" value="ABW01180.1"/>
    <property type="molecule type" value="Genomic_DNA"/>
</dbReference>
<evidence type="ECO:0000256" key="2">
    <source>
        <dbReference type="ARBA" id="ARBA00022723"/>
    </source>
</evidence>
<dbReference type="Proteomes" id="UP000001137">
    <property type="component" value="Chromosome"/>
</dbReference>
<dbReference type="InterPro" id="IPR011234">
    <property type="entry name" value="Fumarylacetoacetase-like_C"/>
</dbReference>
<dbReference type="SUPFAM" id="SSF56529">
    <property type="entry name" value="FAH"/>
    <property type="match status" value="1"/>
</dbReference>
<evidence type="ECO:0000259" key="3">
    <source>
        <dbReference type="Pfam" id="PF01557"/>
    </source>
</evidence>
<dbReference type="OrthoDB" id="6242at2157"/>
<dbReference type="InterPro" id="IPR051121">
    <property type="entry name" value="FAH"/>
</dbReference>
<reference evidence="4 5" key="1">
    <citation type="submission" date="2007-10" db="EMBL/GenBank/DDBJ databases">
        <title>Complete sequence of Caldivirga maquilingensis IC-167.</title>
        <authorList>
            <consortium name="US DOE Joint Genome Institute"/>
            <person name="Copeland A."/>
            <person name="Lucas S."/>
            <person name="Lapidus A."/>
            <person name="Barry K."/>
            <person name="Glavina del Rio T."/>
            <person name="Dalin E."/>
            <person name="Tice H."/>
            <person name="Pitluck S."/>
            <person name="Saunders E."/>
            <person name="Brettin T."/>
            <person name="Bruce D."/>
            <person name="Detter J.C."/>
            <person name="Han C."/>
            <person name="Schmutz J."/>
            <person name="Larimer F."/>
            <person name="Land M."/>
            <person name="Hauser L."/>
            <person name="Kyrpides N."/>
            <person name="Ivanova N."/>
            <person name="Biddle J.F."/>
            <person name="Zhang Z."/>
            <person name="Fitz-Gibbon S.T."/>
            <person name="Lowe T.M."/>
            <person name="Saltikov C."/>
            <person name="House C.H."/>
            <person name="Richardson P."/>
        </authorList>
    </citation>
    <scope>NUCLEOTIDE SEQUENCE [LARGE SCALE GENOMIC DNA]</scope>
    <source>
        <strain evidence="5">ATCC 700844 / DSM 13496 / JCM 10307 / IC-167</strain>
    </source>
</reference>
<gene>
    <name evidence="4" type="ordered locus">Cmaq_0334</name>
</gene>
<dbReference type="EC" id="5.3.3.10" evidence="4"/>
<evidence type="ECO:0000256" key="1">
    <source>
        <dbReference type="ARBA" id="ARBA00010211"/>
    </source>
</evidence>
<dbReference type="eggNOG" id="arCOG00235">
    <property type="taxonomic scope" value="Archaea"/>
</dbReference>
<dbReference type="PANTHER" id="PTHR42796">
    <property type="entry name" value="FUMARYLACETOACETATE HYDROLASE DOMAIN-CONTAINING PROTEIN 2A-RELATED"/>
    <property type="match status" value="1"/>
</dbReference>
<protein>
    <submittedName>
        <fullName evidence="4">5-carboxymethyl-2-hydroxymuconate Delta-isomerase</fullName>
        <ecNumber evidence="4">5.3.3.10</ecNumber>
    </submittedName>
</protein>
<keyword evidence="2" id="KW-0479">Metal-binding</keyword>
<dbReference type="GO" id="GO:0008704">
    <property type="term" value="F:5-carboxymethyl-2-hydroxymuconate delta-isomerase activity"/>
    <property type="evidence" value="ECO:0007669"/>
    <property type="project" value="UniProtKB-EC"/>
</dbReference>
<keyword evidence="5" id="KW-1185">Reference proteome</keyword>
<sequence>MRLLTFEQGGVVRVGAYTGRGVVDLPKAYVTIYEAESAPDFLYSMRKLIENGEPALSIVNDLINKTLKSSREDLLLNPSSINWLPPVTDPEKILCVAVNYRAHGEESSTKPPERPYFFPKFRNALIGNGQPIVKPKASNKMDWEVELGVVIGRRGKYIDVKDAFNHVFGYVVTNDVSMRDWQFPSMDQFGMDWIHGKSMDGAMPVGPYIVTKDEINDPHNLRLTLRVNGSVEQDGNTRDLIFKIPDLIHWATQGITLKPGDYISTGTPSGVGFPKGKFLKHGDLVEAEVEGIGILRNPVIEEKP</sequence>
<dbReference type="FunFam" id="3.90.850.10:FF:000002">
    <property type="entry name" value="2-hydroxyhepta-2,4-diene-1,7-dioate isomerase"/>
    <property type="match status" value="1"/>
</dbReference>
<dbReference type="HOGENOM" id="CLU_028458_3_1_2"/>
<organism evidence="4 5">
    <name type="scientific">Caldivirga maquilingensis (strain ATCC 700844 / DSM 13496 / JCM 10307 / IC-167)</name>
    <dbReference type="NCBI Taxonomy" id="397948"/>
    <lineage>
        <taxon>Archaea</taxon>
        <taxon>Thermoproteota</taxon>
        <taxon>Thermoprotei</taxon>
        <taxon>Thermoproteales</taxon>
        <taxon>Thermoproteaceae</taxon>
        <taxon>Caldivirga</taxon>
    </lineage>
</organism>
<dbReference type="GeneID" id="5709283"/>
<keyword evidence="4" id="KW-0413">Isomerase</keyword>
<feature type="domain" description="Fumarylacetoacetase-like C-terminal" evidence="3">
    <location>
        <begin position="92"/>
        <end position="299"/>
    </location>
</feature>
<dbReference type="GO" id="GO:0019752">
    <property type="term" value="P:carboxylic acid metabolic process"/>
    <property type="evidence" value="ECO:0007669"/>
    <property type="project" value="UniProtKB-ARBA"/>
</dbReference>
<dbReference type="Gene3D" id="3.90.850.10">
    <property type="entry name" value="Fumarylacetoacetase-like, C-terminal domain"/>
    <property type="match status" value="1"/>
</dbReference>
<comment type="similarity">
    <text evidence="1">Belongs to the FAH family.</text>
</comment>
<dbReference type="STRING" id="397948.Cmaq_0334"/>
<accession>A8MB90</accession>
<dbReference type="InterPro" id="IPR036663">
    <property type="entry name" value="Fumarylacetoacetase_C_sf"/>
</dbReference>
<dbReference type="AlphaFoldDB" id="A8MB90"/>
<dbReference type="KEGG" id="cma:Cmaq_0334"/>